<dbReference type="EMBL" id="CP075897">
    <property type="protein sequence ID" value="QWB31586.1"/>
    <property type="molecule type" value="Genomic_DNA"/>
</dbReference>
<sequence>MVVSESIVYFVILIPLLVFAIVLSKGKGASLLAGYNTLSESKKQDYDEVALCQFMGKIMYGVCFSILLIAGSELFGYHSLFSLGVMLLFFLIVFAVVYSNTNDRFKKKRLFCSRQQDLHHLNHNEKSFKTINIK</sequence>
<name>A0ABX8GDR3_EXIAC</name>
<keyword evidence="1" id="KW-0812">Transmembrane</keyword>
<reference evidence="2 3" key="1">
    <citation type="submission" date="2021-05" db="EMBL/GenBank/DDBJ databases">
        <title>Biocontrol using Exiguobacterium acetylicum SI17 against litchi downy blight caused by Peronophythora litchii.</title>
        <authorList>
            <person name="Zheng L."/>
        </authorList>
    </citation>
    <scope>NUCLEOTIDE SEQUENCE [LARGE SCALE GENOMIC DNA]</scope>
    <source>
        <strain evidence="2 3">SI17</strain>
    </source>
</reference>
<dbReference type="Pfam" id="PF12650">
    <property type="entry name" value="DUF3784"/>
    <property type="match status" value="1"/>
</dbReference>
<accession>A0ABX8GDR3</accession>
<evidence type="ECO:0000313" key="2">
    <source>
        <dbReference type="EMBL" id="QWB31586.1"/>
    </source>
</evidence>
<keyword evidence="1" id="KW-0472">Membrane</keyword>
<protein>
    <submittedName>
        <fullName evidence="2">DUF3784 domain-containing protein</fullName>
    </submittedName>
</protein>
<dbReference type="InterPro" id="IPR017259">
    <property type="entry name" value="UCP037672"/>
</dbReference>
<keyword evidence="3" id="KW-1185">Reference proteome</keyword>
<evidence type="ECO:0000313" key="3">
    <source>
        <dbReference type="Proteomes" id="UP000679498"/>
    </source>
</evidence>
<keyword evidence="1" id="KW-1133">Transmembrane helix</keyword>
<feature type="transmembrane region" description="Helical" evidence="1">
    <location>
        <begin position="6"/>
        <end position="23"/>
    </location>
</feature>
<organism evidence="2 3">
    <name type="scientific">Exiguobacterium acetylicum</name>
    <name type="common">Brevibacterium acetylicum</name>
    <dbReference type="NCBI Taxonomy" id="41170"/>
    <lineage>
        <taxon>Bacteria</taxon>
        <taxon>Bacillati</taxon>
        <taxon>Bacillota</taxon>
        <taxon>Bacilli</taxon>
        <taxon>Bacillales</taxon>
        <taxon>Bacillales Family XII. Incertae Sedis</taxon>
        <taxon>Exiguobacterium</taxon>
    </lineage>
</organism>
<evidence type="ECO:0000256" key="1">
    <source>
        <dbReference type="SAM" id="Phobius"/>
    </source>
</evidence>
<feature type="transmembrane region" description="Helical" evidence="1">
    <location>
        <begin position="77"/>
        <end position="99"/>
    </location>
</feature>
<proteinExistence type="predicted"/>
<dbReference type="Proteomes" id="UP000679498">
    <property type="component" value="Chromosome"/>
</dbReference>
<gene>
    <name evidence="2" type="ORF">KKI46_08075</name>
</gene>